<protein>
    <submittedName>
        <fullName evidence="2">Uncharacterized protein</fullName>
    </submittedName>
</protein>
<evidence type="ECO:0000313" key="2">
    <source>
        <dbReference type="EMBL" id="TDU67296.1"/>
    </source>
</evidence>
<gene>
    <name evidence="2" type="ORF">EI77_03499</name>
</gene>
<sequence length="215" mass="23210">MKDAHDPDTHIARAALGEIPLEQLRQQDASAAALISKLTQGLDDDAPVTALPAHVLDQLEKTRSQALATRAPQRVSSGMWRNSLLRMAAVLALLLTGIWLLRPPAVPTAQIVLRTPTTETRSVRPTIAWDSADKPGQKYDVWILPAEGDHLTAPVLFVAKDVESPVRFGDLKPGPDVAVEQLEKGKDYRVLVCLASIGRHAGVPVTFHVTPAPAP</sequence>
<comment type="caution">
    <text evidence="2">The sequence shown here is derived from an EMBL/GenBank/DDBJ whole genome shotgun (WGS) entry which is preliminary data.</text>
</comment>
<proteinExistence type="predicted"/>
<dbReference type="AlphaFoldDB" id="A0A4R7RRC4"/>
<name>A0A4R7RRC4_9BACT</name>
<keyword evidence="1" id="KW-0472">Membrane</keyword>
<dbReference type="OrthoDB" id="9981142at2"/>
<dbReference type="Proteomes" id="UP000295662">
    <property type="component" value="Unassembled WGS sequence"/>
</dbReference>
<keyword evidence="1" id="KW-1133">Transmembrane helix</keyword>
<accession>A0A4R7RRC4</accession>
<evidence type="ECO:0000256" key="1">
    <source>
        <dbReference type="SAM" id="Phobius"/>
    </source>
</evidence>
<evidence type="ECO:0000313" key="3">
    <source>
        <dbReference type="Proteomes" id="UP000295662"/>
    </source>
</evidence>
<dbReference type="RefSeq" id="WP_133796512.1">
    <property type="nucleotide sequence ID" value="NZ_SOCA01000007.1"/>
</dbReference>
<feature type="transmembrane region" description="Helical" evidence="1">
    <location>
        <begin position="84"/>
        <end position="101"/>
    </location>
</feature>
<keyword evidence="1" id="KW-0812">Transmembrane</keyword>
<keyword evidence="3" id="KW-1185">Reference proteome</keyword>
<organism evidence="2 3">
    <name type="scientific">Prosthecobacter fusiformis</name>
    <dbReference type="NCBI Taxonomy" id="48464"/>
    <lineage>
        <taxon>Bacteria</taxon>
        <taxon>Pseudomonadati</taxon>
        <taxon>Verrucomicrobiota</taxon>
        <taxon>Verrucomicrobiia</taxon>
        <taxon>Verrucomicrobiales</taxon>
        <taxon>Verrucomicrobiaceae</taxon>
        <taxon>Prosthecobacter</taxon>
    </lineage>
</organism>
<dbReference type="EMBL" id="SOCA01000007">
    <property type="protein sequence ID" value="TDU67296.1"/>
    <property type="molecule type" value="Genomic_DNA"/>
</dbReference>
<reference evidence="2 3" key="1">
    <citation type="submission" date="2019-03" db="EMBL/GenBank/DDBJ databases">
        <title>Genomic Encyclopedia of Archaeal and Bacterial Type Strains, Phase II (KMG-II): from individual species to whole genera.</title>
        <authorList>
            <person name="Goeker M."/>
        </authorList>
    </citation>
    <scope>NUCLEOTIDE SEQUENCE [LARGE SCALE GENOMIC DNA]</scope>
    <source>
        <strain evidence="2 3">ATCC 25309</strain>
    </source>
</reference>